<keyword evidence="4 5" id="KW-0472">Membrane</keyword>
<dbReference type="InterPro" id="IPR018499">
    <property type="entry name" value="Tetraspanin/Peripherin"/>
</dbReference>
<dbReference type="Pfam" id="PF00335">
    <property type="entry name" value="Tetraspanin"/>
    <property type="match status" value="1"/>
</dbReference>
<evidence type="ECO:0000256" key="5">
    <source>
        <dbReference type="SAM" id="Phobius"/>
    </source>
</evidence>
<reference evidence="7" key="3">
    <citation type="submission" date="2020-05" db="UniProtKB">
        <authorList>
            <consortium name="EnsemblMetazoa"/>
        </authorList>
    </citation>
    <scope>IDENTIFICATION</scope>
    <source>
        <strain evidence="7">USDA</strain>
    </source>
</reference>
<dbReference type="InParanoid" id="E0W1X5"/>
<dbReference type="KEGG" id="phu:Phum_PHUM580380"/>
<dbReference type="VEuPathDB" id="VectorBase:PHUM580380"/>
<organism>
    <name type="scientific">Pediculus humanus subsp. corporis</name>
    <name type="common">Body louse</name>
    <dbReference type="NCBI Taxonomy" id="121224"/>
    <lineage>
        <taxon>Eukaryota</taxon>
        <taxon>Metazoa</taxon>
        <taxon>Ecdysozoa</taxon>
        <taxon>Arthropoda</taxon>
        <taxon>Hexapoda</taxon>
        <taxon>Insecta</taxon>
        <taxon>Pterygota</taxon>
        <taxon>Neoptera</taxon>
        <taxon>Paraneoptera</taxon>
        <taxon>Psocodea</taxon>
        <taxon>Troctomorpha</taxon>
        <taxon>Phthiraptera</taxon>
        <taxon>Anoplura</taxon>
        <taxon>Pediculidae</taxon>
        <taxon>Pediculus</taxon>
    </lineage>
</organism>
<dbReference type="OrthoDB" id="5870230at2759"/>
<accession>E0W1X5</accession>
<evidence type="ECO:0000313" key="8">
    <source>
        <dbReference type="Proteomes" id="UP000009046"/>
    </source>
</evidence>
<reference evidence="6" key="1">
    <citation type="submission" date="2007-04" db="EMBL/GenBank/DDBJ databases">
        <title>Annotation of Pediculus humanus corporis strain USDA.</title>
        <authorList>
            <person name="Kirkness E."/>
            <person name="Hannick L."/>
            <person name="Hass B."/>
            <person name="Bruggner R."/>
            <person name="Lawson D."/>
            <person name="Bidwell S."/>
            <person name="Joardar V."/>
            <person name="Caler E."/>
            <person name="Walenz B."/>
            <person name="Inman J."/>
            <person name="Schobel S."/>
            <person name="Galinsky K."/>
            <person name="Amedeo P."/>
            <person name="Strausberg R."/>
        </authorList>
    </citation>
    <scope>NUCLEOTIDE SEQUENCE</scope>
    <source>
        <strain evidence="6">USDA</strain>
    </source>
</reference>
<proteinExistence type="predicted"/>
<protein>
    <submittedName>
        <fullName evidence="6 7">Uncharacterized protein</fullName>
    </submittedName>
</protein>
<comment type="subcellular location">
    <subcellularLocation>
        <location evidence="1">Membrane</location>
        <topology evidence="1">Multi-pass membrane protein</topology>
    </subcellularLocation>
</comment>
<evidence type="ECO:0000256" key="4">
    <source>
        <dbReference type="ARBA" id="ARBA00023136"/>
    </source>
</evidence>
<dbReference type="Proteomes" id="UP000009046">
    <property type="component" value="Unassembled WGS sequence"/>
</dbReference>
<dbReference type="CTD" id="8232239"/>
<dbReference type="GeneID" id="8232239"/>
<reference evidence="6" key="2">
    <citation type="submission" date="2007-04" db="EMBL/GenBank/DDBJ databases">
        <title>The genome of the human body louse.</title>
        <authorList>
            <consortium name="The Human Body Louse Genome Consortium"/>
            <person name="Kirkness E."/>
            <person name="Walenz B."/>
            <person name="Hass B."/>
            <person name="Bruggner R."/>
            <person name="Strausberg R."/>
        </authorList>
    </citation>
    <scope>NUCLEOTIDE SEQUENCE</scope>
    <source>
        <strain evidence="6">USDA</strain>
    </source>
</reference>
<keyword evidence="3 5" id="KW-1133">Transmembrane helix</keyword>
<sequence>MIQKKVEEPWQNPNVKDDLSCQDSNEKIHKTARNKQGCIRDIEIWFKKETAILITVGISSAALQLIGMFFSICLCRNLSDTI</sequence>
<gene>
    <name evidence="7" type="primary">8232239</name>
    <name evidence="6" type="ORF">Phum_PHUM580380</name>
</gene>
<evidence type="ECO:0000256" key="1">
    <source>
        <dbReference type="ARBA" id="ARBA00004141"/>
    </source>
</evidence>
<keyword evidence="2 5" id="KW-0812">Transmembrane</keyword>
<dbReference type="HOGENOM" id="CLU_2561024_0_0_1"/>
<dbReference type="GO" id="GO:0016020">
    <property type="term" value="C:membrane"/>
    <property type="evidence" value="ECO:0007669"/>
    <property type="project" value="UniProtKB-SubCell"/>
</dbReference>
<evidence type="ECO:0000313" key="6">
    <source>
        <dbReference type="EMBL" id="EEB19569.1"/>
    </source>
</evidence>
<dbReference type="EMBL" id="DS235873">
    <property type="protein sequence ID" value="EEB19569.1"/>
    <property type="molecule type" value="Genomic_DNA"/>
</dbReference>
<dbReference type="EnsemblMetazoa" id="PHUM580380-RA">
    <property type="protein sequence ID" value="PHUM580380-PA"/>
    <property type="gene ID" value="PHUM580380"/>
</dbReference>
<keyword evidence="8" id="KW-1185">Reference proteome</keyword>
<dbReference type="RefSeq" id="XP_002432307.1">
    <property type="nucleotide sequence ID" value="XM_002432262.1"/>
</dbReference>
<name>E0W1X5_PEDHC</name>
<dbReference type="EMBL" id="AAZO01007060">
    <property type="status" value="NOT_ANNOTATED_CDS"/>
    <property type="molecule type" value="Genomic_DNA"/>
</dbReference>
<evidence type="ECO:0000313" key="7">
    <source>
        <dbReference type="EnsemblMetazoa" id="PHUM580380-PA"/>
    </source>
</evidence>
<evidence type="ECO:0000256" key="2">
    <source>
        <dbReference type="ARBA" id="ARBA00022692"/>
    </source>
</evidence>
<evidence type="ECO:0000256" key="3">
    <source>
        <dbReference type="ARBA" id="ARBA00022989"/>
    </source>
</evidence>
<dbReference type="AlphaFoldDB" id="E0W1X5"/>
<feature type="transmembrane region" description="Helical" evidence="5">
    <location>
        <begin position="50"/>
        <end position="72"/>
    </location>
</feature>